<dbReference type="InterPro" id="IPR015590">
    <property type="entry name" value="Aldehyde_DH_dom"/>
</dbReference>
<evidence type="ECO:0000313" key="3">
    <source>
        <dbReference type="EMBL" id="SVE64306.1"/>
    </source>
</evidence>
<gene>
    <name evidence="3" type="ORF">METZ01_LOCUS517160</name>
</gene>
<sequence length="169" mass="19305">MSVRISESTLHIFNPATKENISSIPITSESELQTILNNAKEAASNYNYSDFFYRQKLMKKFQKGIVQHMDDFIDIICNETGKKEIESIMEVFISLEHLRQSSRHLYESLGRRSRRTGILKTKKAWIEYEALGVAGIISPWNYPLILTMSPIIEAILAGNTVVLKPSEHT</sequence>
<dbReference type="EMBL" id="UINC01231670">
    <property type="protein sequence ID" value="SVE64306.1"/>
    <property type="molecule type" value="Genomic_DNA"/>
</dbReference>
<dbReference type="Gene3D" id="3.40.605.10">
    <property type="entry name" value="Aldehyde Dehydrogenase, Chain A, domain 1"/>
    <property type="match status" value="1"/>
</dbReference>
<feature type="domain" description="Aldehyde dehydrogenase" evidence="2">
    <location>
        <begin position="8"/>
        <end position="169"/>
    </location>
</feature>
<dbReference type="SUPFAM" id="SSF53720">
    <property type="entry name" value="ALDH-like"/>
    <property type="match status" value="1"/>
</dbReference>
<reference evidence="3" key="1">
    <citation type="submission" date="2018-05" db="EMBL/GenBank/DDBJ databases">
        <authorList>
            <person name="Lanie J.A."/>
            <person name="Ng W.-L."/>
            <person name="Kazmierczak K.M."/>
            <person name="Andrzejewski T.M."/>
            <person name="Davidsen T.M."/>
            <person name="Wayne K.J."/>
            <person name="Tettelin H."/>
            <person name="Glass J.I."/>
            <person name="Rusch D."/>
            <person name="Podicherti R."/>
            <person name="Tsui H.-C.T."/>
            <person name="Winkler M.E."/>
        </authorList>
    </citation>
    <scope>NUCLEOTIDE SEQUENCE</scope>
</reference>
<name>A0A383F5C9_9ZZZZ</name>
<protein>
    <recommendedName>
        <fullName evidence="2">Aldehyde dehydrogenase domain-containing protein</fullName>
    </recommendedName>
</protein>
<accession>A0A383F5C9</accession>
<dbReference type="PANTHER" id="PTHR43353:SF5">
    <property type="entry name" value="SUCCINATE-SEMIALDEHYDE DEHYDROGENASE, MITOCHONDRIAL"/>
    <property type="match status" value="1"/>
</dbReference>
<dbReference type="AlphaFoldDB" id="A0A383F5C9"/>
<proteinExistence type="predicted"/>
<evidence type="ECO:0000256" key="1">
    <source>
        <dbReference type="ARBA" id="ARBA00023002"/>
    </source>
</evidence>
<organism evidence="3">
    <name type="scientific">marine metagenome</name>
    <dbReference type="NCBI Taxonomy" id="408172"/>
    <lineage>
        <taxon>unclassified sequences</taxon>
        <taxon>metagenomes</taxon>
        <taxon>ecological metagenomes</taxon>
    </lineage>
</organism>
<dbReference type="GO" id="GO:0016491">
    <property type="term" value="F:oxidoreductase activity"/>
    <property type="evidence" value="ECO:0007669"/>
    <property type="project" value="UniProtKB-KW"/>
</dbReference>
<feature type="non-terminal residue" evidence="3">
    <location>
        <position position="169"/>
    </location>
</feature>
<dbReference type="InterPro" id="IPR016161">
    <property type="entry name" value="Ald_DH/histidinol_DH"/>
</dbReference>
<evidence type="ECO:0000259" key="2">
    <source>
        <dbReference type="Pfam" id="PF00171"/>
    </source>
</evidence>
<dbReference type="PANTHER" id="PTHR43353">
    <property type="entry name" value="SUCCINATE-SEMIALDEHYDE DEHYDROGENASE, MITOCHONDRIAL"/>
    <property type="match status" value="1"/>
</dbReference>
<dbReference type="Pfam" id="PF00171">
    <property type="entry name" value="Aldedh"/>
    <property type="match status" value="1"/>
</dbReference>
<dbReference type="InterPro" id="IPR016162">
    <property type="entry name" value="Ald_DH_N"/>
</dbReference>
<dbReference type="InterPro" id="IPR050740">
    <property type="entry name" value="Aldehyde_DH_Superfamily"/>
</dbReference>
<keyword evidence="1" id="KW-0560">Oxidoreductase</keyword>